<dbReference type="GO" id="GO:0004176">
    <property type="term" value="F:ATP-dependent peptidase activity"/>
    <property type="evidence" value="ECO:0007669"/>
    <property type="project" value="InterPro"/>
</dbReference>
<evidence type="ECO:0000313" key="9">
    <source>
        <dbReference type="Ensembl" id="ENSXCOP00000022233.1"/>
    </source>
</evidence>
<keyword evidence="4" id="KW-0862">Zinc</keyword>
<dbReference type="InterPro" id="IPR037219">
    <property type="entry name" value="Peptidase_M41-like"/>
</dbReference>
<dbReference type="GO" id="GO:0004222">
    <property type="term" value="F:metalloendopeptidase activity"/>
    <property type="evidence" value="ECO:0007669"/>
    <property type="project" value="InterPro"/>
</dbReference>
<dbReference type="PANTHER" id="PTHR43655">
    <property type="entry name" value="ATP-DEPENDENT PROTEASE"/>
    <property type="match status" value="1"/>
</dbReference>
<dbReference type="GO" id="GO:0034982">
    <property type="term" value="P:mitochondrial protein processing"/>
    <property type="evidence" value="ECO:0007669"/>
    <property type="project" value="TreeGrafter"/>
</dbReference>
<keyword evidence="2" id="KW-0479">Metal-binding</keyword>
<keyword evidence="6" id="KW-0645">Protease</keyword>
<keyword evidence="3" id="KW-0547">Nucleotide-binding</keyword>
<dbReference type="GO" id="GO:0005745">
    <property type="term" value="C:m-AAA complex"/>
    <property type="evidence" value="ECO:0007669"/>
    <property type="project" value="TreeGrafter"/>
</dbReference>
<evidence type="ECO:0000259" key="8">
    <source>
        <dbReference type="Pfam" id="PF01434"/>
    </source>
</evidence>
<name>A0A3B5MD91_9TELE</name>
<reference evidence="9" key="2">
    <citation type="submission" date="2025-09" db="UniProtKB">
        <authorList>
            <consortium name="Ensembl"/>
        </authorList>
    </citation>
    <scope>IDENTIFICATION</scope>
</reference>
<dbReference type="SUPFAM" id="SSF140990">
    <property type="entry name" value="FtsH protease domain-like"/>
    <property type="match status" value="1"/>
</dbReference>
<sequence length="182" mass="20739">MCMTLGGRVAEEIFFGRVTTGAQDDLRKVTQSAYAQIVQFGMNPKVGQVSFDLPRQGEMVLEKPYSEATARLIDSEVRTLIGEAYRRTQLLLTDKKAEVDKVAQRLLQREVLSKEDMEELLGRRPFAERSTYEELVEGTGGEDEDTALPDGLRDWNQDRNQDRNQESPEEQVAQKIRTQADR</sequence>
<dbReference type="GO" id="GO:0005524">
    <property type="term" value="F:ATP binding"/>
    <property type="evidence" value="ECO:0007669"/>
    <property type="project" value="UniProtKB-KW"/>
</dbReference>
<organism evidence="9 10">
    <name type="scientific">Xiphophorus couchianus</name>
    <name type="common">Monterrey platyfish</name>
    <dbReference type="NCBI Taxonomy" id="32473"/>
    <lineage>
        <taxon>Eukaryota</taxon>
        <taxon>Metazoa</taxon>
        <taxon>Chordata</taxon>
        <taxon>Craniata</taxon>
        <taxon>Vertebrata</taxon>
        <taxon>Euteleostomi</taxon>
        <taxon>Actinopterygii</taxon>
        <taxon>Neopterygii</taxon>
        <taxon>Teleostei</taxon>
        <taxon>Neoteleostei</taxon>
        <taxon>Acanthomorphata</taxon>
        <taxon>Ovalentaria</taxon>
        <taxon>Atherinomorphae</taxon>
        <taxon>Cyprinodontiformes</taxon>
        <taxon>Poeciliidae</taxon>
        <taxon>Poeciliinae</taxon>
        <taxon>Xiphophorus</taxon>
    </lineage>
</organism>
<dbReference type="Pfam" id="PF01434">
    <property type="entry name" value="Peptidase_M41"/>
    <property type="match status" value="1"/>
</dbReference>
<evidence type="ECO:0000256" key="3">
    <source>
        <dbReference type="ARBA" id="ARBA00022741"/>
    </source>
</evidence>
<evidence type="ECO:0000256" key="6">
    <source>
        <dbReference type="ARBA" id="ARBA00023049"/>
    </source>
</evidence>
<evidence type="ECO:0000256" key="2">
    <source>
        <dbReference type="ARBA" id="ARBA00022723"/>
    </source>
</evidence>
<dbReference type="Ensembl" id="ENSXCOT00000022502.1">
    <property type="protein sequence ID" value="ENSXCOP00000022233.1"/>
    <property type="gene ID" value="ENSXCOG00000016609.1"/>
</dbReference>
<keyword evidence="6" id="KW-0378">Hydrolase</keyword>
<feature type="compositionally biased region" description="Basic and acidic residues" evidence="7">
    <location>
        <begin position="151"/>
        <end position="166"/>
    </location>
</feature>
<evidence type="ECO:0000256" key="4">
    <source>
        <dbReference type="ARBA" id="ARBA00022833"/>
    </source>
</evidence>
<dbReference type="Proteomes" id="UP000261380">
    <property type="component" value="Unplaced"/>
</dbReference>
<feature type="region of interest" description="Disordered" evidence="7">
    <location>
        <begin position="131"/>
        <end position="182"/>
    </location>
</feature>
<proteinExistence type="predicted"/>
<accession>A0A3B5MD91</accession>
<evidence type="ECO:0000256" key="7">
    <source>
        <dbReference type="SAM" id="MobiDB-lite"/>
    </source>
</evidence>
<feature type="compositionally biased region" description="Acidic residues" evidence="7">
    <location>
        <begin position="134"/>
        <end position="147"/>
    </location>
</feature>
<dbReference type="GeneTree" id="ENSGT00940000160625"/>
<dbReference type="InterPro" id="IPR000642">
    <property type="entry name" value="Peptidase_M41"/>
</dbReference>
<evidence type="ECO:0000256" key="1">
    <source>
        <dbReference type="ARBA" id="ARBA00001947"/>
    </source>
</evidence>
<evidence type="ECO:0000313" key="10">
    <source>
        <dbReference type="Proteomes" id="UP000261380"/>
    </source>
</evidence>
<evidence type="ECO:0000256" key="5">
    <source>
        <dbReference type="ARBA" id="ARBA00022840"/>
    </source>
</evidence>
<reference evidence="9" key="1">
    <citation type="submission" date="2025-08" db="UniProtKB">
        <authorList>
            <consortium name="Ensembl"/>
        </authorList>
    </citation>
    <scope>IDENTIFICATION</scope>
</reference>
<dbReference type="Gene3D" id="1.20.58.760">
    <property type="entry name" value="Peptidase M41"/>
    <property type="match status" value="1"/>
</dbReference>
<dbReference type="STRING" id="32473.ENSXCOP00000022233"/>
<keyword evidence="5" id="KW-0067">ATP-binding</keyword>
<comment type="cofactor">
    <cofactor evidence="1">
        <name>Zn(2+)</name>
        <dbReference type="ChEBI" id="CHEBI:29105"/>
    </cofactor>
</comment>
<dbReference type="InterPro" id="IPR050928">
    <property type="entry name" value="ATP-dep_Zn_Metalloprotease"/>
</dbReference>
<dbReference type="GO" id="GO:0046872">
    <property type="term" value="F:metal ion binding"/>
    <property type="evidence" value="ECO:0007669"/>
    <property type="project" value="UniProtKB-KW"/>
</dbReference>
<keyword evidence="6" id="KW-0482">Metalloprotease</keyword>
<keyword evidence="10" id="KW-1185">Reference proteome</keyword>
<protein>
    <recommendedName>
        <fullName evidence="8">Peptidase M41 domain-containing protein</fullName>
    </recommendedName>
</protein>
<dbReference type="AlphaFoldDB" id="A0A3B5MD91"/>
<feature type="domain" description="Peptidase M41" evidence="8">
    <location>
        <begin position="1"/>
        <end position="120"/>
    </location>
</feature>
<dbReference type="PANTHER" id="PTHR43655:SF9">
    <property type="entry name" value="AFG3-LIKE PROTEIN 2"/>
    <property type="match status" value="1"/>
</dbReference>